<accession>A0AAV4VDX6</accession>
<sequence length="112" mass="10728">MGGGYGGIGRGLGGVGGMRGGLGGYGGMGGGLGGAGGIGSGMGGGLGGAGGMGSGMGGGLGGAGGMGRAWRRTWRNGRLFCRNSPINKWKKYSLRSLFGESKTESNTGLSSY</sequence>
<name>A0AAV4VDX6_CAEEX</name>
<reference evidence="1 2" key="1">
    <citation type="submission" date="2021-06" db="EMBL/GenBank/DDBJ databases">
        <title>Caerostris extrusa draft genome.</title>
        <authorList>
            <person name="Kono N."/>
            <person name="Arakawa K."/>
        </authorList>
    </citation>
    <scope>NUCLEOTIDE SEQUENCE [LARGE SCALE GENOMIC DNA]</scope>
</reference>
<dbReference type="EMBL" id="BPLR01014272">
    <property type="protein sequence ID" value="GIY67680.1"/>
    <property type="molecule type" value="Genomic_DNA"/>
</dbReference>
<organism evidence="1 2">
    <name type="scientific">Caerostris extrusa</name>
    <name type="common">Bark spider</name>
    <name type="synonym">Caerostris bankana</name>
    <dbReference type="NCBI Taxonomy" id="172846"/>
    <lineage>
        <taxon>Eukaryota</taxon>
        <taxon>Metazoa</taxon>
        <taxon>Ecdysozoa</taxon>
        <taxon>Arthropoda</taxon>
        <taxon>Chelicerata</taxon>
        <taxon>Arachnida</taxon>
        <taxon>Araneae</taxon>
        <taxon>Araneomorphae</taxon>
        <taxon>Entelegynae</taxon>
        <taxon>Araneoidea</taxon>
        <taxon>Araneidae</taxon>
        <taxon>Caerostris</taxon>
    </lineage>
</organism>
<comment type="caution">
    <text evidence="1">The sequence shown here is derived from an EMBL/GenBank/DDBJ whole genome shotgun (WGS) entry which is preliminary data.</text>
</comment>
<protein>
    <submittedName>
        <fullName evidence="1">Uncharacterized protein</fullName>
    </submittedName>
</protein>
<dbReference type="AlphaFoldDB" id="A0AAV4VDX6"/>
<proteinExistence type="predicted"/>
<evidence type="ECO:0000313" key="2">
    <source>
        <dbReference type="Proteomes" id="UP001054945"/>
    </source>
</evidence>
<keyword evidence="2" id="KW-1185">Reference proteome</keyword>
<dbReference type="Proteomes" id="UP001054945">
    <property type="component" value="Unassembled WGS sequence"/>
</dbReference>
<gene>
    <name evidence="1" type="ORF">CEXT_279191</name>
</gene>
<evidence type="ECO:0000313" key="1">
    <source>
        <dbReference type="EMBL" id="GIY67680.1"/>
    </source>
</evidence>